<keyword evidence="1" id="KW-0812">Transmembrane</keyword>
<dbReference type="EMBL" id="JACKXD010000001">
    <property type="protein sequence ID" value="MBB6645519.1"/>
    <property type="molecule type" value="Genomic_DNA"/>
</dbReference>
<dbReference type="AlphaFoldDB" id="A0A7J9SHA0"/>
<evidence type="ECO:0000313" key="3">
    <source>
        <dbReference type="EMBL" id="MBB6645519.1"/>
    </source>
</evidence>
<gene>
    <name evidence="3" type="ORF">H5V44_04275</name>
</gene>
<dbReference type="Proteomes" id="UP000546257">
    <property type="component" value="Unassembled WGS sequence"/>
</dbReference>
<accession>A0A7J9SHA0</accession>
<evidence type="ECO:0000259" key="2">
    <source>
        <dbReference type="Pfam" id="PF07853"/>
    </source>
</evidence>
<evidence type="ECO:0000256" key="1">
    <source>
        <dbReference type="SAM" id="Phobius"/>
    </source>
</evidence>
<evidence type="ECO:0000313" key="4">
    <source>
        <dbReference type="Proteomes" id="UP000546257"/>
    </source>
</evidence>
<dbReference type="Pfam" id="PF07853">
    <property type="entry name" value="DUF1648"/>
    <property type="match status" value="1"/>
</dbReference>
<protein>
    <submittedName>
        <fullName evidence="3">DUF1648 domain-containing protein</fullName>
    </submittedName>
</protein>
<keyword evidence="1" id="KW-1133">Transmembrane helix</keyword>
<reference evidence="3 4" key="1">
    <citation type="submission" date="2020-08" db="EMBL/GenBank/DDBJ databases">
        <authorList>
            <person name="Seo M.-J."/>
        </authorList>
    </citation>
    <scope>NUCLEOTIDE SEQUENCE [LARGE SCALE GENOMIC DNA]</scope>
    <source>
        <strain evidence="3 4">MBLA0160</strain>
    </source>
</reference>
<feature type="transmembrane region" description="Helical" evidence="1">
    <location>
        <begin position="12"/>
        <end position="33"/>
    </location>
</feature>
<dbReference type="RefSeq" id="WP_185191869.1">
    <property type="nucleotide sequence ID" value="NZ_JACKXD010000001.1"/>
</dbReference>
<keyword evidence="4" id="KW-1185">Reference proteome</keyword>
<organism evidence="3 4">
    <name type="scientific">Halobellus ruber</name>
    <dbReference type="NCBI Taxonomy" id="2761102"/>
    <lineage>
        <taxon>Archaea</taxon>
        <taxon>Methanobacteriati</taxon>
        <taxon>Methanobacteriota</taxon>
        <taxon>Stenosarchaea group</taxon>
        <taxon>Halobacteria</taxon>
        <taxon>Halobacteriales</taxon>
        <taxon>Haloferacaceae</taxon>
        <taxon>Halobellus</taxon>
    </lineage>
</organism>
<name>A0A7J9SHA0_9EURY</name>
<keyword evidence="1" id="KW-0472">Membrane</keyword>
<feature type="domain" description="DUF1648" evidence="2">
    <location>
        <begin position="19"/>
        <end position="63"/>
    </location>
</feature>
<sequence length="92" mass="9419">MNGLGALLTRQRTVAAGVAVALGLLGTALHPSLPDPMAIHWNADGEGDGTACKPFAVFPMSAIVVGMSLLFEFSGADTHDRIVGSVAMLLLS</sequence>
<feature type="transmembrane region" description="Helical" evidence="1">
    <location>
        <begin position="53"/>
        <end position="71"/>
    </location>
</feature>
<proteinExistence type="predicted"/>
<comment type="caution">
    <text evidence="3">The sequence shown here is derived from an EMBL/GenBank/DDBJ whole genome shotgun (WGS) entry which is preliminary data.</text>
</comment>
<dbReference type="InterPro" id="IPR012867">
    <property type="entry name" value="DUF1648"/>
</dbReference>